<feature type="domain" description="YgjP-like metallopeptidase" evidence="2">
    <location>
        <begin position="105"/>
        <end position="170"/>
    </location>
</feature>
<evidence type="ECO:0000256" key="1">
    <source>
        <dbReference type="SAM" id="MobiDB-lite"/>
    </source>
</evidence>
<proteinExistence type="predicted"/>
<comment type="caution">
    <text evidence="3">The sequence shown here is derived from an EMBL/GenBank/DDBJ whole genome shotgun (WGS) entry which is preliminary data.</text>
</comment>
<protein>
    <recommendedName>
        <fullName evidence="2">YgjP-like metallopeptidase domain-containing protein</fullName>
    </recommendedName>
</protein>
<dbReference type="Proteomes" id="UP000791080">
    <property type="component" value="Unassembled WGS sequence"/>
</dbReference>
<dbReference type="InterPro" id="IPR002725">
    <property type="entry name" value="YgjP-like_metallopeptidase"/>
</dbReference>
<name>A0ABT1JJ56_ACTCY</name>
<reference evidence="3 4" key="1">
    <citation type="submission" date="2013-07" db="EMBL/GenBank/DDBJ databases">
        <authorList>
            <consortium name="DOE Joint Genome Institute"/>
            <person name="Reeve W."/>
            <person name="Huntemann M."/>
            <person name="Han J."/>
            <person name="Chen A."/>
            <person name="Kyrpides N."/>
            <person name="Mavromatis K."/>
            <person name="Markowitz V."/>
            <person name="Palaniappan K."/>
            <person name="Ivanova N."/>
            <person name="Schaumberg A."/>
            <person name="Pati A."/>
            <person name="Liolios K."/>
            <person name="Nordberg H.P."/>
            <person name="Cantor M.N."/>
            <person name="Hua S.X."/>
            <person name="Woyke T."/>
        </authorList>
    </citation>
    <scope>NUCLEOTIDE SEQUENCE [LARGE SCALE GENOMIC DNA]</scope>
    <source>
        <strain evidence="3 4">DSM 43889</strain>
    </source>
</reference>
<dbReference type="CDD" id="cd07344">
    <property type="entry name" value="M48_yhfN_like"/>
    <property type="match status" value="1"/>
</dbReference>
<dbReference type="InterPro" id="IPR053136">
    <property type="entry name" value="UTP_pyrophosphatase-like"/>
</dbReference>
<dbReference type="Pfam" id="PF01863">
    <property type="entry name" value="YgjP-like"/>
    <property type="match status" value="1"/>
</dbReference>
<feature type="region of interest" description="Disordered" evidence="1">
    <location>
        <begin position="1"/>
        <end position="30"/>
    </location>
</feature>
<evidence type="ECO:0000313" key="3">
    <source>
        <dbReference type="EMBL" id="MCP2332218.1"/>
    </source>
</evidence>
<dbReference type="PANTHER" id="PTHR30399">
    <property type="entry name" value="UNCHARACTERIZED PROTEIN YGJP"/>
    <property type="match status" value="1"/>
</dbReference>
<dbReference type="EMBL" id="AUBJ02000001">
    <property type="protein sequence ID" value="MCP2332218.1"/>
    <property type="molecule type" value="Genomic_DNA"/>
</dbReference>
<dbReference type="PANTHER" id="PTHR30399:SF1">
    <property type="entry name" value="UTP PYROPHOSPHATASE"/>
    <property type="match status" value="1"/>
</dbReference>
<accession>A0ABT1JJ56</accession>
<gene>
    <name evidence="3" type="ORF">G443_002488</name>
</gene>
<dbReference type="Gene3D" id="3.30.2010.10">
    <property type="entry name" value="Metalloproteases ('zincins'), catalytic domain"/>
    <property type="match status" value="1"/>
</dbReference>
<evidence type="ECO:0000313" key="4">
    <source>
        <dbReference type="Proteomes" id="UP000791080"/>
    </source>
</evidence>
<keyword evidence="4" id="KW-1185">Reference proteome</keyword>
<organism evidence="3 4">
    <name type="scientific">Actinoalloteichus caeruleus DSM 43889</name>
    <dbReference type="NCBI Taxonomy" id="1120930"/>
    <lineage>
        <taxon>Bacteria</taxon>
        <taxon>Bacillati</taxon>
        <taxon>Actinomycetota</taxon>
        <taxon>Actinomycetes</taxon>
        <taxon>Pseudonocardiales</taxon>
        <taxon>Pseudonocardiaceae</taxon>
        <taxon>Actinoalloteichus</taxon>
        <taxon>Actinoalloteichus cyanogriseus</taxon>
    </lineage>
</organism>
<sequence length="201" mass="22584">MVSPQDGPLARVPDMPPAGMAPPEVEVRRSARRRRTVTAFREGGKVVVLVPARLSAADEQRWVREMLRRLERGESRRRSRARKSDASLAVRARDLLGRHLPECPEPASVRWVPPMRTRWASCTPAEGTIRVSERLRDMPTWVLDYVLVHELAHLLVPGHGEDFWRLVHRYPRAERAIGFLEGVSAAAGLAIEPADDSAPVD</sequence>
<evidence type="ECO:0000259" key="2">
    <source>
        <dbReference type="Pfam" id="PF01863"/>
    </source>
</evidence>
<reference evidence="3 4" key="2">
    <citation type="submission" date="2022-06" db="EMBL/GenBank/DDBJ databases">
        <title>Genomic Encyclopedia of Type Strains, Phase I: the one thousand microbial genomes (KMG-I) project.</title>
        <authorList>
            <person name="Kyrpides N."/>
        </authorList>
    </citation>
    <scope>NUCLEOTIDE SEQUENCE [LARGE SCALE GENOMIC DNA]</scope>
    <source>
        <strain evidence="3 4">DSM 43889</strain>
    </source>
</reference>